<feature type="compositionally biased region" description="Basic residues" evidence="4">
    <location>
        <begin position="160"/>
        <end position="169"/>
    </location>
</feature>
<feature type="region of interest" description="Disordered" evidence="4">
    <location>
        <begin position="160"/>
        <end position="214"/>
    </location>
</feature>
<dbReference type="EMBL" id="CAVLEF010000011">
    <property type="protein sequence ID" value="CAK1549129.1"/>
    <property type="molecule type" value="Genomic_DNA"/>
</dbReference>
<dbReference type="Pfam" id="PF00379">
    <property type="entry name" value="Chitin_bind_4"/>
    <property type="match status" value="1"/>
</dbReference>
<dbReference type="PROSITE" id="PS00233">
    <property type="entry name" value="CHIT_BIND_RR_1"/>
    <property type="match status" value="1"/>
</dbReference>
<dbReference type="InterPro" id="IPR031311">
    <property type="entry name" value="CHIT_BIND_RR_consensus"/>
</dbReference>
<protein>
    <recommendedName>
        <fullName evidence="7">Pro-resilin</fullName>
    </recommendedName>
</protein>
<keyword evidence="2" id="KW-0732">Signal</keyword>
<dbReference type="AlphaFoldDB" id="A0AAV1JI29"/>
<dbReference type="GO" id="GO:0031012">
    <property type="term" value="C:extracellular matrix"/>
    <property type="evidence" value="ECO:0007669"/>
    <property type="project" value="TreeGrafter"/>
</dbReference>
<keyword evidence="6" id="KW-1185">Reference proteome</keyword>
<evidence type="ECO:0008006" key="7">
    <source>
        <dbReference type="Google" id="ProtNLM"/>
    </source>
</evidence>
<evidence type="ECO:0000256" key="3">
    <source>
        <dbReference type="PROSITE-ProRule" id="PRU00497"/>
    </source>
</evidence>
<dbReference type="PANTHER" id="PTHR12236:SF79">
    <property type="entry name" value="CUTICULAR PROTEIN 50CB-RELATED"/>
    <property type="match status" value="1"/>
</dbReference>
<name>A0AAV1JI29_9NEOP</name>
<sequence length="776" mass="88904">MQNKLPNMADILVRDMLYGNTMAHSRIILVTALISFTLQVTTSAKNNASPVYEVINEQSRMDDIRLSNARATLPYGNPLAGNSAQNARLYASNQQAMFNAEKIRQHKAQLQRQRQGPPIVDSYMKAYHESQESHQLALEEQQSNIKDTVSTTIAPRKPLRNRTQNRHRISNRERSMPNNQRQELKSRPEIVEREGSIRTTSKERTRNHRSYESTEYEQYLQSKLPLAYLAGTESEQGITIKPNGNIGVAKDQEKQPTILYTSVISNNGKYLPKTSPEIYALESILKKNPNEQLTEFKTLINSDDSQHFSMSQSPETHDEFYYPLKDASNLNIPNYYNDAFAKIPTTYASAYAAKDHTPITEEVDDVENPIQYQNTFVTPQLTTDLPIEQSTVTKNYYKVEVASQSVTGLKPSKINEELYLNQEQYPSESYITHGGVQHLTEDSTGVSAYGDDVSIKLRFKRSTLDTEPFLIPASNCTNNTETSNTTSTSEIPIAEALRRPLNSKRNDFNVFLTPTFQVGEATDYDDYDDVPAVRPAPKHQPFYDDDEYYDDFSNDYGESNNGPISLTEQPLQNTQIHYPVLDSRGSYSHRHRQFRRPQPELYGLPSSSYGVPATYSSQTYSPHSQILPAVNNLVPNVLEPVYMLTQSQLKQLIGQPNLNIEHLDVYQVSKEKKKVHYPRKLRKRYPYRRKNVRSKLHKLHKLRLLHYAANYEFGYRVRDPESGNYFGQYETKAGERTNGHYHVLLPDGRMQKVQYYAGPSGYHADISYDHLEAKLR</sequence>
<evidence type="ECO:0000256" key="1">
    <source>
        <dbReference type="ARBA" id="ARBA00022460"/>
    </source>
</evidence>
<dbReference type="GO" id="GO:0042302">
    <property type="term" value="F:structural constituent of cuticle"/>
    <property type="evidence" value="ECO:0007669"/>
    <property type="project" value="UniProtKB-UniRule"/>
</dbReference>
<dbReference type="InterPro" id="IPR000618">
    <property type="entry name" value="Insect_cuticle"/>
</dbReference>
<evidence type="ECO:0000256" key="4">
    <source>
        <dbReference type="SAM" id="MobiDB-lite"/>
    </source>
</evidence>
<dbReference type="PANTHER" id="PTHR12236">
    <property type="entry name" value="STRUCTURAL CONTITUENT OF CUTICLE"/>
    <property type="match status" value="1"/>
</dbReference>
<keyword evidence="1 3" id="KW-0193">Cuticle</keyword>
<evidence type="ECO:0000256" key="2">
    <source>
        <dbReference type="ARBA" id="ARBA00022729"/>
    </source>
</evidence>
<comment type="caution">
    <text evidence="5">The sequence shown here is derived from an EMBL/GenBank/DDBJ whole genome shotgun (WGS) entry which is preliminary data.</text>
</comment>
<gene>
    <name evidence="5" type="ORF">LNINA_LOCUS8459</name>
</gene>
<evidence type="ECO:0000313" key="6">
    <source>
        <dbReference type="Proteomes" id="UP001497472"/>
    </source>
</evidence>
<dbReference type="PROSITE" id="PS51155">
    <property type="entry name" value="CHIT_BIND_RR_2"/>
    <property type="match status" value="1"/>
</dbReference>
<proteinExistence type="predicted"/>
<organism evidence="5 6">
    <name type="scientific">Leptosia nina</name>
    <dbReference type="NCBI Taxonomy" id="320188"/>
    <lineage>
        <taxon>Eukaryota</taxon>
        <taxon>Metazoa</taxon>
        <taxon>Ecdysozoa</taxon>
        <taxon>Arthropoda</taxon>
        <taxon>Hexapoda</taxon>
        <taxon>Insecta</taxon>
        <taxon>Pterygota</taxon>
        <taxon>Neoptera</taxon>
        <taxon>Endopterygota</taxon>
        <taxon>Lepidoptera</taxon>
        <taxon>Glossata</taxon>
        <taxon>Ditrysia</taxon>
        <taxon>Papilionoidea</taxon>
        <taxon>Pieridae</taxon>
        <taxon>Pierinae</taxon>
        <taxon>Leptosia</taxon>
    </lineage>
</organism>
<dbReference type="GO" id="GO:0005615">
    <property type="term" value="C:extracellular space"/>
    <property type="evidence" value="ECO:0007669"/>
    <property type="project" value="TreeGrafter"/>
</dbReference>
<dbReference type="InterPro" id="IPR051217">
    <property type="entry name" value="Insect_Cuticle_Struc_Prot"/>
</dbReference>
<accession>A0AAV1JI29</accession>
<feature type="compositionally biased region" description="Basic and acidic residues" evidence="4">
    <location>
        <begin position="182"/>
        <end position="212"/>
    </location>
</feature>
<evidence type="ECO:0000313" key="5">
    <source>
        <dbReference type="EMBL" id="CAK1549129.1"/>
    </source>
</evidence>
<reference evidence="5 6" key="1">
    <citation type="submission" date="2023-11" db="EMBL/GenBank/DDBJ databases">
        <authorList>
            <person name="Okamura Y."/>
        </authorList>
    </citation>
    <scope>NUCLEOTIDE SEQUENCE [LARGE SCALE GENOMIC DNA]</scope>
</reference>
<dbReference type="Proteomes" id="UP001497472">
    <property type="component" value="Unassembled WGS sequence"/>
</dbReference>